<evidence type="ECO:0000256" key="8">
    <source>
        <dbReference type="ARBA" id="ARBA00023137"/>
    </source>
</evidence>
<evidence type="ECO:0000256" key="11">
    <source>
        <dbReference type="SAM" id="SignalP"/>
    </source>
</evidence>
<comment type="subcellular location">
    <subcellularLocation>
        <location evidence="1">Membrane</location>
        <topology evidence="1">Single-pass membrane protein</topology>
    </subcellularLocation>
</comment>
<dbReference type="Gene3D" id="6.10.250.2930">
    <property type="match status" value="1"/>
</dbReference>
<dbReference type="OrthoDB" id="10581492at2759"/>
<dbReference type="Proteomes" id="UP000076738">
    <property type="component" value="Unassembled WGS sequence"/>
</dbReference>
<proteinExistence type="predicted"/>
<evidence type="ECO:0000256" key="5">
    <source>
        <dbReference type="ARBA" id="ARBA00022777"/>
    </source>
</evidence>
<evidence type="ECO:0000256" key="6">
    <source>
        <dbReference type="ARBA" id="ARBA00022989"/>
    </source>
</evidence>
<evidence type="ECO:0000256" key="1">
    <source>
        <dbReference type="ARBA" id="ARBA00004167"/>
    </source>
</evidence>
<feature type="region of interest" description="Disordered" evidence="9">
    <location>
        <begin position="508"/>
        <end position="560"/>
    </location>
</feature>
<reference evidence="12 13" key="1">
    <citation type="journal article" date="2016" name="Mol. Biol. Evol.">
        <title>Comparative Genomics of Early-Diverging Mushroom-Forming Fungi Provides Insights into the Origins of Lignocellulose Decay Capabilities.</title>
        <authorList>
            <person name="Nagy L.G."/>
            <person name="Riley R."/>
            <person name="Tritt A."/>
            <person name="Adam C."/>
            <person name="Daum C."/>
            <person name="Floudas D."/>
            <person name="Sun H."/>
            <person name="Yadav J.S."/>
            <person name="Pangilinan J."/>
            <person name="Larsson K.H."/>
            <person name="Matsuura K."/>
            <person name="Barry K."/>
            <person name="Labutti K."/>
            <person name="Kuo R."/>
            <person name="Ohm R.A."/>
            <person name="Bhattacharya S.S."/>
            <person name="Shirouzu T."/>
            <person name="Yoshinaga Y."/>
            <person name="Martin F.M."/>
            <person name="Grigoriev I.V."/>
            <person name="Hibbett D.S."/>
        </authorList>
    </citation>
    <scope>NUCLEOTIDE SEQUENCE [LARGE SCALE GENOMIC DNA]</scope>
    <source>
        <strain evidence="12 13">TUFC12733</strain>
    </source>
</reference>
<keyword evidence="13" id="KW-1185">Reference proteome</keyword>
<feature type="compositionally biased region" description="Polar residues" evidence="9">
    <location>
        <begin position="549"/>
        <end position="560"/>
    </location>
</feature>
<keyword evidence="5" id="KW-0418">Kinase</keyword>
<feature type="transmembrane region" description="Helical" evidence="10">
    <location>
        <begin position="307"/>
        <end position="330"/>
    </location>
</feature>
<feature type="compositionally biased region" description="Polar residues" evidence="9">
    <location>
        <begin position="394"/>
        <end position="426"/>
    </location>
</feature>
<dbReference type="EMBL" id="KV417268">
    <property type="protein sequence ID" value="KZP00997.1"/>
    <property type="molecule type" value="Genomic_DNA"/>
</dbReference>
<accession>A0A167RK34</accession>
<evidence type="ECO:0000256" key="4">
    <source>
        <dbReference type="ARBA" id="ARBA00022692"/>
    </source>
</evidence>
<dbReference type="AlphaFoldDB" id="A0A167RK34"/>
<feature type="compositionally biased region" description="Low complexity" evidence="9">
    <location>
        <begin position="427"/>
        <end position="443"/>
    </location>
</feature>
<feature type="compositionally biased region" description="Polar residues" evidence="9">
    <location>
        <begin position="511"/>
        <end position="523"/>
    </location>
</feature>
<protein>
    <recommendedName>
        <fullName evidence="2">receptor protein-tyrosine kinase</fullName>
        <ecNumber evidence="2">2.7.10.1</ecNumber>
    </recommendedName>
</protein>
<keyword evidence="6 10" id="KW-1133">Transmembrane helix</keyword>
<keyword evidence="8" id="KW-0829">Tyrosine-protein kinase</keyword>
<feature type="signal peptide" evidence="11">
    <location>
        <begin position="1"/>
        <end position="18"/>
    </location>
</feature>
<name>A0A167RK34_CALVF</name>
<dbReference type="PANTHER" id="PTHR15549:SF26">
    <property type="entry name" value="AXIAL BUDDING PATTERN PROTEIN 2-RELATED"/>
    <property type="match status" value="1"/>
</dbReference>
<keyword evidence="4 10" id="KW-0812">Transmembrane</keyword>
<keyword evidence="7 10" id="KW-0472">Membrane</keyword>
<evidence type="ECO:0000256" key="2">
    <source>
        <dbReference type="ARBA" id="ARBA00011902"/>
    </source>
</evidence>
<dbReference type="EC" id="2.7.10.1" evidence="2"/>
<evidence type="ECO:0000256" key="10">
    <source>
        <dbReference type="SAM" id="Phobius"/>
    </source>
</evidence>
<dbReference type="GO" id="GO:0004714">
    <property type="term" value="F:transmembrane receptor protein tyrosine kinase activity"/>
    <property type="evidence" value="ECO:0007669"/>
    <property type="project" value="UniProtKB-EC"/>
</dbReference>
<dbReference type="InterPro" id="IPR051694">
    <property type="entry name" value="Immunoregulatory_rcpt-like"/>
</dbReference>
<dbReference type="GO" id="GO:0071944">
    <property type="term" value="C:cell periphery"/>
    <property type="evidence" value="ECO:0007669"/>
    <property type="project" value="UniProtKB-ARBA"/>
</dbReference>
<keyword evidence="3" id="KW-0808">Transferase</keyword>
<evidence type="ECO:0000256" key="9">
    <source>
        <dbReference type="SAM" id="MobiDB-lite"/>
    </source>
</evidence>
<keyword evidence="11" id="KW-0732">Signal</keyword>
<feature type="region of interest" description="Disordered" evidence="9">
    <location>
        <begin position="394"/>
        <end position="446"/>
    </location>
</feature>
<feature type="region of interest" description="Disordered" evidence="9">
    <location>
        <begin position="336"/>
        <end position="358"/>
    </location>
</feature>
<evidence type="ECO:0000256" key="3">
    <source>
        <dbReference type="ARBA" id="ARBA00022679"/>
    </source>
</evidence>
<dbReference type="GO" id="GO:0016020">
    <property type="term" value="C:membrane"/>
    <property type="evidence" value="ECO:0007669"/>
    <property type="project" value="UniProtKB-SubCell"/>
</dbReference>
<feature type="compositionally biased region" description="Basic and acidic residues" evidence="9">
    <location>
        <begin position="336"/>
        <end position="350"/>
    </location>
</feature>
<sequence>MRHHLHPWLLGFGAVVEATLQKRGGPSGYLITPNDGTVWDNTNGIGLGHVQYQGVNASYSYEDITHVRTTSIDIYLSAEDGSTIYYLARGINPNPATLMVDESFSIPYASGDWLVVINETQECQTPDLPPIIFQAAAPTVTIISNSTSGNSQRRLLFEDVDRIDDLVERGGPSGTLQAPVDGTIWDDTNGFGSGRVTYQGVDQDYSDGDITHVTTHTVDVWFEIDDTSPPYILARGIAPKNLTVDVKFQIPRQLNGSYYLVINETQECQSPTLPPIIFRAAAPYITVLPTHPVDATTSTTNSLSTGAIVGAVVGGVVFLILIGVLIFLLLRQRRREKEQTEEREDSRMNRPDVPTSGMDPAFVITPFDLGALYSAPPEYTPSADVTPVSTASKARFSSTPTTPDFNRTSFGTFTTSVPTHSRTVSHARSNSGATTGATSSSSGYFDQPVQPLLVRSPTSAHGTMSFPPIRPSGMSIPSMEAPIMAQVRPFGLEPTSPQATRFRQPLEPVYEQQSEPASATRSRAGSLHVGISRYKTLPTLPVEEPSPEDASSPTHPAWTYTDSGAVQRANTYKPGDIIPQHFVGNAR</sequence>
<feature type="chain" id="PRO_5007891967" description="receptor protein-tyrosine kinase" evidence="11">
    <location>
        <begin position="19"/>
        <end position="587"/>
    </location>
</feature>
<gene>
    <name evidence="12" type="ORF">CALVIDRAFT_220549</name>
</gene>
<dbReference type="PANTHER" id="PTHR15549">
    <property type="entry name" value="PAIRED IMMUNOGLOBULIN-LIKE TYPE 2 RECEPTOR"/>
    <property type="match status" value="1"/>
</dbReference>
<evidence type="ECO:0000313" key="12">
    <source>
        <dbReference type="EMBL" id="KZP00997.1"/>
    </source>
</evidence>
<organism evidence="12 13">
    <name type="scientific">Calocera viscosa (strain TUFC12733)</name>
    <dbReference type="NCBI Taxonomy" id="1330018"/>
    <lineage>
        <taxon>Eukaryota</taxon>
        <taxon>Fungi</taxon>
        <taxon>Dikarya</taxon>
        <taxon>Basidiomycota</taxon>
        <taxon>Agaricomycotina</taxon>
        <taxon>Dacrymycetes</taxon>
        <taxon>Dacrymycetales</taxon>
        <taxon>Dacrymycetaceae</taxon>
        <taxon>Calocera</taxon>
    </lineage>
</organism>
<evidence type="ECO:0000256" key="7">
    <source>
        <dbReference type="ARBA" id="ARBA00023136"/>
    </source>
</evidence>
<evidence type="ECO:0000313" key="13">
    <source>
        <dbReference type="Proteomes" id="UP000076738"/>
    </source>
</evidence>
<dbReference type="InterPro" id="IPR044912">
    <property type="entry name" value="Egfr_JX_dom"/>
</dbReference>